<organism evidence="4 5">
    <name type="scientific">Paracoccus saliphilus</name>
    <dbReference type="NCBI Taxonomy" id="405559"/>
    <lineage>
        <taxon>Bacteria</taxon>
        <taxon>Pseudomonadati</taxon>
        <taxon>Pseudomonadota</taxon>
        <taxon>Alphaproteobacteria</taxon>
        <taxon>Rhodobacterales</taxon>
        <taxon>Paracoccaceae</taxon>
        <taxon>Paracoccus</taxon>
    </lineage>
</organism>
<gene>
    <name evidence="4" type="ORF">SAMN05421772_10613</name>
</gene>
<evidence type="ECO:0000313" key="5">
    <source>
        <dbReference type="Proteomes" id="UP000186216"/>
    </source>
</evidence>
<proteinExistence type="predicted"/>
<dbReference type="Gene3D" id="3.40.718.10">
    <property type="entry name" value="Isopropylmalate Dehydrogenase"/>
    <property type="match status" value="1"/>
</dbReference>
<keyword evidence="1" id="KW-0479">Metal-binding</keyword>
<comment type="caution">
    <text evidence="4">The sequence shown here is derived from an EMBL/GenBank/DDBJ whole genome shotgun (WGS) entry which is preliminary data.</text>
</comment>
<evidence type="ECO:0000256" key="1">
    <source>
        <dbReference type="ARBA" id="ARBA00022723"/>
    </source>
</evidence>
<name>A0AA46A5K4_9RHOB</name>
<dbReference type="PANTHER" id="PTHR30004">
    <property type="entry name" value="4-HYDROXYTHREONINE-4-PHOSPHATE DEHYDROGENASE"/>
    <property type="match status" value="1"/>
</dbReference>
<sequence length="355" mass="38328">MADDIQNMTVGAVGRVQTAMRKPVIAILQGDPAGIGPELLVKLLNDDIREITNIVVLGDPEIFQRGERIVGRRVAGMRSIAKTEEIEFSETGLLHLDIHIPGIAETALGQVSAEGGRSSLEEMRMALELSQTTAVHGILFMPFNKASMYLGGNPFADEIGFARHFLGTTGAVSEFNVAHDMWNGRITSHVAMKDVPGMLTQSKIMDGIALADRTLRLAGYVHPRIAVAAYNPHAGEGGLLGREEIDIIAPAVKSMQERRVNVAGPFPADTLWLKMRDREYDVVVSMYHDQGQIAIKLLGFDQGVSVLAGLPIPIATPAHGTAFDIAGQNKAKMTPTRNAFNMVVGMARHHLAAAE</sequence>
<dbReference type="GO" id="GO:0051287">
    <property type="term" value="F:NAD binding"/>
    <property type="evidence" value="ECO:0007669"/>
    <property type="project" value="InterPro"/>
</dbReference>
<evidence type="ECO:0000256" key="3">
    <source>
        <dbReference type="ARBA" id="ARBA00023027"/>
    </source>
</evidence>
<dbReference type="GO" id="GO:0016491">
    <property type="term" value="F:oxidoreductase activity"/>
    <property type="evidence" value="ECO:0007669"/>
    <property type="project" value="UniProtKB-KW"/>
</dbReference>
<accession>A0AA46A5K4</accession>
<dbReference type="Proteomes" id="UP000186216">
    <property type="component" value="Unassembled WGS sequence"/>
</dbReference>
<protein>
    <submittedName>
        <fullName evidence="4">4-hydroxythreonine-4-phosphate dehydrogenase</fullName>
    </submittedName>
</protein>
<dbReference type="InterPro" id="IPR005255">
    <property type="entry name" value="PdxA_fam"/>
</dbReference>
<evidence type="ECO:0000256" key="2">
    <source>
        <dbReference type="ARBA" id="ARBA00023002"/>
    </source>
</evidence>
<dbReference type="AlphaFoldDB" id="A0AA46A5K4"/>
<dbReference type="Pfam" id="PF04166">
    <property type="entry name" value="PdxA"/>
    <property type="match status" value="1"/>
</dbReference>
<evidence type="ECO:0000313" key="4">
    <source>
        <dbReference type="EMBL" id="SIS83160.1"/>
    </source>
</evidence>
<dbReference type="EMBL" id="FTOU01000006">
    <property type="protein sequence ID" value="SIS83160.1"/>
    <property type="molecule type" value="Genomic_DNA"/>
</dbReference>
<reference evidence="4 5" key="1">
    <citation type="submission" date="2017-01" db="EMBL/GenBank/DDBJ databases">
        <authorList>
            <person name="Varghese N."/>
            <person name="Submissions S."/>
        </authorList>
    </citation>
    <scope>NUCLEOTIDE SEQUENCE [LARGE SCALE GENOMIC DNA]</scope>
    <source>
        <strain evidence="4 5">DSM 18447</strain>
    </source>
</reference>
<dbReference type="PANTHER" id="PTHR30004:SF3">
    <property type="entry name" value="4-HYDROXYTHREONINE-4-PHOSPHATE DEHYDROGENASE 2-RELATED"/>
    <property type="match status" value="1"/>
</dbReference>
<keyword evidence="3" id="KW-0520">NAD</keyword>
<dbReference type="GO" id="GO:0046872">
    <property type="term" value="F:metal ion binding"/>
    <property type="evidence" value="ECO:0007669"/>
    <property type="project" value="UniProtKB-KW"/>
</dbReference>
<keyword evidence="2" id="KW-0560">Oxidoreductase</keyword>
<dbReference type="RefSeq" id="WP_272848185.1">
    <property type="nucleotide sequence ID" value="NZ_CP067140.1"/>
</dbReference>
<dbReference type="SUPFAM" id="SSF53659">
    <property type="entry name" value="Isocitrate/Isopropylmalate dehydrogenase-like"/>
    <property type="match status" value="1"/>
</dbReference>